<dbReference type="OrthoDB" id="3333864at2"/>
<protein>
    <recommendedName>
        <fullName evidence="1">5-hmdU DNA kinase helical domain-containing protein</fullName>
    </recommendedName>
</protein>
<dbReference type="Proteomes" id="UP000265431">
    <property type="component" value="Unassembled WGS sequence"/>
</dbReference>
<gene>
    <name evidence="2" type="ORF">D1224_10715</name>
</gene>
<dbReference type="EMBL" id="QWGB01000005">
    <property type="protein sequence ID" value="RIJ24789.1"/>
    <property type="molecule type" value="Genomic_DNA"/>
</dbReference>
<dbReference type="Pfam" id="PF18723">
    <property type="entry name" value="HMUDK_hel"/>
    <property type="match status" value="1"/>
</dbReference>
<comment type="caution">
    <text evidence="2">The sequence shown here is derived from an EMBL/GenBank/DDBJ whole genome shotgun (WGS) entry which is preliminary data.</text>
</comment>
<dbReference type="InterPro" id="IPR040684">
    <property type="entry name" value="HMUDK_hel"/>
</dbReference>
<name>A0A399R5Q9_9PROT</name>
<organism evidence="2 3">
    <name type="scientific">Henriciella barbarensis</name>
    <dbReference type="NCBI Taxonomy" id="86342"/>
    <lineage>
        <taxon>Bacteria</taxon>
        <taxon>Pseudomonadati</taxon>
        <taxon>Pseudomonadota</taxon>
        <taxon>Alphaproteobacteria</taxon>
        <taxon>Hyphomonadales</taxon>
        <taxon>Hyphomonadaceae</taxon>
        <taxon>Henriciella</taxon>
    </lineage>
</organism>
<sequence length="334" mass="38628">MEVEGYDLAVTPVFSAYWYFATERQKIFKKRIAGANSSVFTEDPILSTYRFTNAYRASDRVSQYLISQVIYRDDLPSDDTNIFFRIMLFKLFNKIETWVALEGEFGPLTFEDFSFEAADKFLSGRQDEGIRNYSAAYIMPSAGRVFGYRRKHSNHLQLLRWMIDEKFHNKLSNSSSMESSYELLLSAPSIGPFLAFQFTTDLNYSPLINFSEMEFVVAGPGAIDGISKCFKDTKSLSHSSIIRHMAENQHRYFEELTLHFDDLWGRPLQLIDCQNLFCEISKYSRVSHPDVPGVSGRTRIKQKFTPASRPQLPWYPPDWNVNDKISGEQFRQSA</sequence>
<reference evidence="2 3" key="1">
    <citation type="submission" date="2018-08" db="EMBL/GenBank/DDBJ databases">
        <title>Henriciella mobilis sp. nov., isolated from seawater.</title>
        <authorList>
            <person name="Cheng H."/>
            <person name="Wu Y.-H."/>
            <person name="Xu X.-W."/>
            <person name="Guo L.-L."/>
        </authorList>
    </citation>
    <scope>NUCLEOTIDE SEQUENCE [LARGE SCALE GENOMIC DNA]</scope>
    <source>
        <strain evidence="2 3">CCUG66934</strain>
    </source>
</reference>
<feature type="domain" description="5-hmdU DNA kinase helical" evidence="1">
    <location>
        <begin position="11"/>
        <end position="291"/>
    </location>
</feature>
<evidence type="ECO:0000313" key="3">
    <source>
        <dbReference type="Proteomes" id="UP000265431"/>
    </source>
</evidence>
<keyword evidence="3" id="KW-1185">Reference proteome</keyword>
<evidence type="ECO:0000313" key="2">
    <source>
        <dbReference type="EMBL" id="RIJ24789.1"/>
    </source>
</evidence>
<proteinExistence type="predicted"/>
<accession>A0A399R5Q9</accession>
<dbReference type="AlphaFoldDB" id="A0A399R5Q9"/>
<evidence type="ECO:0000259" key="1">
    <source>
        <dbReference type="Pfam" id="PF18723"/>
    </source>
</evidence>